<proteinExistence type="predicted"/>
<accession>A0A8S4S1C8</accession>
<dbReference type="EMBL" id="CAKXAJ010025807">
    <property type="protein sequence ID" value="CAH2244132.1"/>
    <property type="molecule type" value="Genomic_DNA"/>
</dbReference>
<comment type="caution">
    <text evidence="1">The sequence shown here is derived from an EMBL/GenBank/DDBJ whole genome shotgun (WGS) entry which is preliminary data.</text>
</comment>
<protein>
    <submittedName>
        <fullName evidence="1">Jg23439 protein</fullName>
    </submittedName>
</protein>
<organism evidence="1 2">
    <name type="scientific">Pararge aegeria aegeria</name>
    <dbReference type="NCBI Taxonomy" id="348720"/>
    <lineage>
        <taxon>Eukaryota</taxon>
        <taxon>Metazoa</taxon>
        <taxon>Ecdysozoa</taxon>
        <taxon>Arthropoda</taxon>
        <taxon>Hexapoda</taxon>
        <taxon>Insecta</taxon>
        <taxon>Pterygota</taxon>
        <taxon>Neoptera</taxon>
        <taxon>Endopterygota</taxon>
        <taxon>Lepidoptera</taxon>
        <taxon>Glossata</taxon>
        <taxon>Ditrysia</taxon>
        <taxon>Papilionoidea</taxon>
        <taxon>Nymphalidae</taxon>
        <taxon>Satyrinae</taxon>
        <taxon>Satyrini</taxon>
        <taxon>Parargina</taxon>
        <taxon>Pararge</taxon>
    </lineage>
</organism>
<evidence type="ECO:0000313" key="2">
    <source>
        <dbReference type="Proteomes" id="UP000838756"/>
    </source>
</evidence>
<dbReference type="AlphaFoldDB" id="A0A8S4S1C8"/>
<reference evidence="1" key="1">
    <citation type="submission" date="2022-03" db="EMBL/GenBank/DDBJ databases">
        <authorList>
            <person name="Lindestad O."/>
        </authorList>
    </citation>
    <scope>NUCLEOTIDE SEQUENCE</scope>
</reference>
<dbReference type="OrthoDB" id="407509at2759"/>
<gene>
    <name evidence="1" type="primary">jg23439</name>
    <name evidence="1" type="ORF">PAEG_LOCUS20121</name>
</gene>
<name>A0A8S4S1C8_9NEOP</name>
<keyword evidence="2" id="KW-1185">Reference proteome</keyword>
<dbReference type="Proteomes" id="UP000838756">
    <property type="component" value="Unassembled WGS sequence"/>
</dbReference>
<sequence>MGGAHSSQNRWKLGPQGAEIVTPHPAVLVGPQRKTVSVVVTDNIKGGRADGSKRPRTVDFWNSLEKTYVQQWTSIN</sequence>
<evidence type="ECO:0000313" key="1">
    <source>
        <dbReference type="EMBL" id="CAH2244132.1"/>
    </source>
</evidence>